<proteinExistence type="predicted"/>
<sequence>MKTNQQESRLLSTRHVRIQKYGLNIRYAELGDRNDPTILLLHGVPENLQTWYDIAPTLSENYHVLAIDWPGFGGSEAFSEMTDHNPRSFASVGMDFLDTLQIEFANIMATDIGLSPALIMGVEQPDRIGQIVVMDGIPFPTSAYSSWEVRSFGRKNSIRAKALIKWFPKISAKIAYNKGFYKGSNIPREIQDEFLKDGYNKTTQNAFLSYFQNNAPGQAYLESRIHEIQQPVLVVWGRHDRFINVALGELLDKSLPNSRLEIIEDSGHFVQMDKPEALLRVTQDFLQRNTRTNWRFTEKLPASLIRANGSPQAQNR</sequence>
<evidence type="ECO:0000256" key="1">
    <source>
        <dbReference type="ARBA" id="ARBA00022801"/>
    </source>
</evidence>
<protein>
    <submittedName>
        <fullName evidence="3">Alpha/beta fold hydrolase</fullName>
    </submittedName>
</protein>
<name>A0A6L9ECF9_9FLAO</name>
<dbReference type="PRINTS" id="PR00412">
    <property type="entry name" value="EPOXHYDRLASE"/>
</dbReference>
<dbReference type="PRINTS" id="PR00111">
    <property type="entry name" value="ABHYDROLASE"/>
</dbReference>
<dbReference type="RefSeq" id="WP_161435271.1">
    <property type="nucleotide sequence ID" value="NZ_WXYO01000004.1"/>
</dbReference>
<dbReference type="EMBL" id="WXYO01000004">
    <property type="protein sequence ID" value="NAS12228.1"/>
    <property type="molecule type" value="Genomic_DNA"/>
</dbReference>
<dbReference type="Proteomes" id="UP000475249">
    <property type="component" value="Unassembled WGS sequence"/>
</dbReference>
<dbReference type="InterPro" id="IPR029058">
    <property type="entry name" value="AB_hydrolase_fold"/>
</dbReference>
<reference evidence="3 4" key="1">
    <citation type="submission" date="2020-01" db="EMBL/GenBank/DDBJ databases">
        <title>Bacteria diversity of Porities sp.</title>
        <authorList>
            <person name="Wang G."/>
        </authorList>
    </citation>
    <scope>NUCLEOTIDE SEQUENCE [LARGE SCALE GENOMIC DNA]</scope>
    <source>
        <strain evidence="3 4">R33</strain>
    </source>
</reference>
<evidence type="ECO:0000313" key="4">
    <source>
        <dbReference type="Proteomes" id="UP000475249"/>
    </source>
</evidence>
<dbReference type="GO" id="GO:0004301">
    <property type="term" value="F:epoxide hydrolase activity"/>
    <property type="evidence" value="ECO:0007669"/>
    <property type="project" value="TreeGrafter"/>
</dbReference>
<organism evidence="3 4">
    <name type="scientific">Poritiphilus flavus</name>
    <dbReference type="NCBI Taxonomy" id="2697053"/>
    <lineage>
        <taxon>Bacteria</taxon>
        <taxon>Pseudomonadati</taxon>
        <taxon>Bacteroidota</taxon>
        <taxon>Flavobacteriia</taxon>
        <taxon>Flavobacteriales</taxon>
        <taxon>Flavobacteriaceae</taxon>
        <taxon>Poritiphilus</taxon>
    </lineage>
</organism>
<gene>
    <name evidence="3" type="ORF">GTQ38_09460</name>
</gene>
<accession>A0A6L9ECF9</accession>
<comment type="caution">
    <text evidence="3">The sequence shown here is derived from an EMBL/GenBank/DDBJ whole genome shotgun (WGS) entry which is preliminary data.</text>
</comment>
<dbReference type="InterPro" id="IPR051340">
    <property type="entry name" value="Haloalkane_dehalogenase"/>
</dbReference>
<dbReference type="AlphaFoldDB" id="A0A6L9ECF9"/>
<dbReference type="SUPFAM" id="SSF53474">
    <property type="entry name" value="alpha/beta-Hydrolases"/>
    <property type="match status" value="1"/>
</dbReference>
<dbReference type="InterPro" id="IPR000073">
    <property type="entry name" value="AB_hydrolase_1"/>
</dbReference>
<dbReference type="PANTHER" id="PTHR42977">
    <property type="entry name" value="HYDROLASE-RELATED"/>
    <property type="match status" value="1"/>
</dbReference>
<evidence type="ECO:0000259" key="2">
    <source>
        <dbReference type="Pfam" id="PF00561"/>
    </source>
</evidence>
<keyword evidence="4" id="KW-1185">Reference proteome</keyword>
<keyword evidence="1 3" id="KW-0378">Hydrolase</keyword>
<dbReference type="InterPro" id="IPR000639">
    <property type="entry name" value="Epox_hydrolase-like"/>
</dbReference>
<feature type="domain" description="AB hydrolase-1" evidence="2">
    <location>
        <begin position="36"/>
        <end position="275"/>
    </location>
</feature>
<dbReference type="Pfam" id="PF00561">
    <property type="entry name" value="Abhydrolase_1"/>
    <property type="match status" value="1"/>
</dbReference>
<dbReference type="Gene3D" id="3.40.50.1820">
    <property type="entry name" value="alpha/beta hydrolase"/>
    <property type="match status" value="1"/>
</dbReference>
<evidence type="ECO:0000313" key="3">
    <source>
        <dbReference type="EMBL" id="NAS12228.1"/>
    </source>
</evidence>
<dbReference type="PANTHER" id="PTHR42977:SF3">
    <property type="entry name" value="AB HYDROLASE-1 DOMAIN-CONTAINING PROTEIN"/>
    <property type="match status" value="1"/>
</dbReference>